<dbReference type="AlphaFoldDB" id="A0A0E9WET7"/>
<sequence>MLAVQPYVLVTMQHGDDTSRLDTVTFSTFLSRISFMSLQRVS</sequence>
<proteinExistence type="predicted"/>
<organism evidence="1">
    <name type="scientific">Anguilla anguilla</name>
    <name type="common">European freshwater eel</name>
    <name type="synonym">Muraena anguilla</name>
    <dbReference type="NCBI Taxonomy" id="7936"/>
    <lineage>
        <taxon>Eukaryota</taxon>
        <taxon>Metazoa</taxon>
        <taxon>Chordata</taxon>
        <taxon>Craniata</taxon>
        <taxon>Vertebrata</taxon>
        <taxon>Euteleostomi</taxon>
        <taxon>Actinopterygii</taxon>
        <taxon>Neopterygii</taxon>
        <taxon>Teleostei</taxon>
        <taxon>Anguilliformes</taxon>
        <taxon>Anguillidae</taxon>
        <taxon>Anguilla</taxon>
    </lineage>
</organism>
<reference evidence="1" key="1">
    <citation type="submission" date="2014-11" db="EMBL/GenBank/DDBJ databases">
        <authorList>
            <person name="Amaro Gonzalez C."/>
        </authorList>
    </citation>
    <scope>NUCLEOTIDE SEQUENCE</scope>
</reference>
<dbReference type="EMBL" id="GBXM01019725">
    <property type="protein sequence ID" value="JAH88852.1"/>
    <property type="molecule type" value="Transcribed_RNA"/>
</dbReference>
<reference evidence="1" key="2">
    <citation type="journal article" date="2015" name="Fish Shellfish Immunol.">
        <title>Early steps in the European eel (Anguilla anguilla)-Vibrio vulnificus interaction in the gills: Role of the RtxA13 toxin.</title>
        <authorList>
            <person name="Callol A."/>
            <person name="Pajuelo D."/>
            <person name="Ebbesson L."/>
            <person name="Teles M."/>
            <person name="MacKenzie S."/>
            <person name="Amaro C."/>
        </authorList>
    </citation>
    <scope>NUCLEOTIDE SEQUENCE</scope>
</reference>
<accession>A0A0E9WET7</accession>
<name>A0A0E9WET7_ANGAN</name>
<protein>
    <submittedName>
        <fullName evidence="1">Uncharacterized protein</fullName>
    </submittedName>
</protein>
<evidence type="ECO:0000313" key="1">
    <source>
        <dbReference type="EMBL" id="JAH88852.1"/>
    </source>
</evidence>